<dbReference type="Gene3D" id="3.40.630.30">
    <property type="match status" value="1"/>
</dbReference>
<dbReference type="PROSITE" id="PS51186">
    <property type="entry name" value="GNAT"/>
    <property type="match status" value="1"/>
</dbReference>
<dbReference type="InterPro" id="IPR000182">
    <property type="entry name" value="GNAT_dom"/>
</dbReference>
<feature type="compositionally biased region" description="Basic and acidic residues" evidence="1">
    <location>
        <begin position="1"/>
        <end position="11"/>
    </location>
</feature>
<reference evidence="3" key="1">
    <citation type="submission" date="2022-04" db="EMBL/GenBank/DDBJ databases">
        <title>Corynebacterium kalidii LD5P10.</title>
        <authorList>
            <person name="Sun J.Q."/>
        </authorList>
    </citation>
    <scope>NUCLEOTIDE SEQUENCE</scope>
    <source>
        <strain evidence="3">LD5P10</strain>
    </source>
</reference>
<dbReference type="AlphaFoldDB" id="A0A9X1WEH7"/>
<evidence type="ECO:0000259" key="2">
    <source>
        <dbReference type="PROSITE" id="PS51186"/>
    </source>
</evidence>
<evidence type="ECO:0000256" key="1">
    <source>
        <dbReference type="SAM" id="MobiDB-lite"/>
    </source>
</evidence>
<organism evidence="3 4">
    <name type="scientific">Corynebacterium kalidii</name>
    <dbReference type="NCBI Taxonomy" id="2931982"/>
    <lineage>
        <taxon>Bacteria</taxon>
        <taxon>Bacillati</taxon>
        <taxon>Actinomycetota</taxon>
        <taxon>Actinomycetes</taxon>
        <taxon>Mycobacteriales</taxon>
        <taxon>Corynebacteriaceae</taxon>
        <taxon>Corynebacterium</taxon>
    </lineage>
</organism>
<protein>
    <submittedName>
        <fullName evidence="3">N-acetyltransferase</fullName>
    </submittedName>
</protein>
<dbReference type="CDD" id="cd04301">
    <property type="entry name" value="NAT_SF"/>
    <property type="match status" value="1"/>
</dbReference>
<evidence type="ECO:0000313" key="4">
    <source>
        <dbReference type="Proteomes" id="UP001139207"/>
    </source>
</evidence>
<dbReference type="Pfam" id="PF00583">
    <property type="entry name" value="Acetyltransf_1"/>
    <property type="match status" value="1"/>
</dbReference>
<gene>
    <name evidence="3" type="ORF">MUN33_02105</name>
</gene>
<dbReference type="EMBL" id="JALIEA010000008">
    <property type="protein sequence ID" value="MCJ7857514.1"/>
    <property type="molecule type" value="Genomic_DNA"/>
</dbReference>
<evidence type="ECO:0000313" key="3">
    <source>
        <dbReference type="EMBL" id="MCJ7857514.1"/>
    </source>
</evidence>
<dbReference type="Proteomes" id="UP001139207">
    <property type="component" value="Unassembled WGS sequence"/>
</dbReference>
<name>A0A9X1WEH7_9CORY</name>
<proteinExistence type="predicted"/>
<keyword evidence="4" id="KW-1185">Reference proteome</keyword>
<accession>A0A9X1WEH7</accession>
<dbReference type="GO" id="GO:0016747">
    <property type="term" value="F:acyltransferase activity, transferring groups other than amino-acyl groups"/>
    <property type="evidence" value="ECO:0007669"/>
    <property type="project" value="InterPro"/>
</dbReference>
<dbReference type="InterPro" id="IPR016181">
    <property type="entry name" value="Acyl_CoA_acyltransferase"/>
</dbReference>
<feature type="region of interest" description="Disordered" evidence="1">
    <location>
        <begin position="1"/>
        <end position="28"/>
    </location>
</feature>
<feature type="domain" description="N-acetyltransferase" evidence="2">
    <location>
        <begin position="17"/>
        <end position="172"/>
    </location>
</feature>
<dbReference type="RefSeq" id="WP_244803260.1">
    <property type="nucleotide sequence ID" value="NZ_JALIEA010000008.1"/>
</dbReference>
<sequence length="192" mass="19671">MNTHAPDRNDGGARGLPVIRPEAADGGDAGEIRSLTAAAFDGIEQSDGREPAIIDALRQAGALTLSLVAVRSGWAIGHIAASPVTLTGGDGEAAGRWFGLGPLSVSPPHQGEGIGAALMRAALELLASEHGAAGAVLLGEPAYYDRFGFRAREGLVMEGLPEDSARYFQALRLDGGAAYPQAVVSYHPAFGA</sequence>
<comment type="caution">
    <text evidence="3">The sequence shown here is derived from an EMBL/GenBank/DDBJ whole genome shotgun (WGS) entry which is preliminary data.</text>
</comment>
<dbReference type="SUPFAM" id="SSF55729">
    <property type="entry name" value="Acyl-CoA N-acyltransferases (Nat)"/>
    <property type="match status" value="1"/>
</dbReference>